<dbReference type="Pfam" id="PF12833">
    <property type="entry name" value="HTH_18"/>
    <property type="match status" value="1"/>
</dbReference>
<dbReference type="CDD" id="cd17536">
    <property type="entry name" value="REC_YesN-like"/>
    <property type="match status" value="1"/>
</dbReference>
<dbReference type="InterPro" id="IPR001789">
    <property type="entry name" value="Sig_transdc_resp-reg_receiver"/>
</dbReference>
<dbReference type="PROSITE" id="PS50110">
    <property type="entry name" value="RESPONSE_REGULATORY"/>
    <property type="match status" value="1"/>
</dbReference>
<reference evidence="10" key="1">
    <citation type="journal article" date="2021" name="PeerJ">
        <title>Extensive microbial diversity within the chicken gut microbiome revealed by metagenomics and culture.</title>
        <authorList>
            <person name="Gilroy R."/>
            <person name="Ravi A."/>
            <person name="Getino M."/>
            <person name="Pursley I."/>
            <person name="Horton D.L."/>
            <person name="Alikhan N.F."/>
            <person name="Baker D."/>
            <person name="Gharbi K."/>
            <person name="Hall N."/>
            <person name="Watson M."/>
            <person name="Adriaenssens E.M."/>
            <person name="Foster-Nyarko E."/>
            <person name="Jarju S."/>
            <person name="Secka A."/>
            <person name="Antonio M."/>
            <person name="Oren A."/>
            <person name="Chaudhuri R.R."/>
            <person name="La Ragione R."/>
            <person name="Hildebrand F."/>
            <person name="Pallen M.J."/>
        </authorList>
    </citation>
    <scope>NUCLEOTIDE SEQUENCE</scope>
    <source>
        <strain evidence="10">CHK180-15479</strain>
    </source>
</reference>
<dbReference type="Pfam" id="PF00072">
    <property type="entry name" value="Response_reg"/>
    <property type="match status" value="1"/>
</dbReference>
<sequence length="509" mass="58549">MLKVLVVDDEMPIRQWLEFCIGKIDGVSLAGAASHGAEGYSLFRRTMPDVVITDIRMPVMDGLEMMQMIRGLNPAVYFIVLTSFEEFEYARKAMSLGAAEYILKTEISDEILREALKKAADAIGRAMEGDDQKIEAVADRNYFLRSLVLADAPAPCRESAMKEYGIRLSEGLYYGICVRLENKTETIHRPKTGFLKNPMRFPVDEESIMILGNVADGYGDGVPLREACREYCRAILDQADCVIGVSDPRKERARMSESLMEAYRRTRKRFYHPQERIFTAGDPWRWRLEKEEKYKILFSKSLIAQDMKKAVQVKNQLLEEIRAQEPLNVESVRQLVCYFMVSALHTVKEEVKKTEEEVHRIRERTSGCASLKELENLTDCFFKEHGMEQRSEKEYSQAVRRAISYMEEHYDSSLALPDVASHVGLSAEYLSRIFREDTGMKFIVYLNNLRLKHAIELLENTNLKVYEVAEKVGYSNLSYFSTVFKKNFGQNPFDYKNKMVGTARDQGEI</sequence>
<comment type="caution">
    <text evidence="10">The sequence shown here is derived from an EMBL/GenBank/DDBJ whole genome shotgun (WGS) entry which is preliminary data.</text>
</comment>
<dbReference type="SUPFAM" id="SSF46689">
    <property type="entry name" value="Homeodomain-like"/>
    <property type="match status" value="2"/>
</dbReference>
<dbReference type="SMART" id="SM00448">
    <property type="entry name" value="REC"/>
    <property type="match status" value="1"/>
</dbReference>
<dbReference type="PANTHER" id="PTHR43280">
    <property type="entry name" value="ARAC-FAMILY TRANSCRIPTIONAL REGULATOR"/>
    <property type="match status" value="1"/>
</dbReference>
<dbReference type="PROSITE" id="PS00041">
    <property type="entry name" value="HTH_ARAC_FAMILY_1"/>
    <property type="match status" value="1"/>
</dbReference>
<dbReference type="InterPro" id="IPR018062">
    <property type="entry name" value="HTH_AraC-typ_CS"/>
</dbReference>
<gene>
    <name evidence="10" type="ORF">H9704_03150</name>
</gene>
<keyword evidence="6" id="KW-0597">Phosphoprotein</keyword>
<evidence type="ECO:0000313" key="11">
    <source>
        <dbReference type="Proteomes" id="UP000823910"/>
    </source>
</evidence>
<keyword evidence="4" id="KW-0804">Transcription</keyword>
<dbReference type="SMART" id="SM00342">
    <property type="entry name" value="HTH_ARAC"/>
    <property type="match status" value="1"/>
</dbReference>
<dbReference type="InterPro" id="IPR009057">
    <property type="entry name" value="Homeodomain-like_sf"/>
</dbReference>
<proteinExistence type="predicted"/>
<feature type="coiled-coil region" evidence="7">
    <location>
        <begin position="304"/>
        <end position="364"/>
    </location>
</feature>
<evidence type="ECO:0000259" key="8">
    <source>
        <dbReference type="PROSITE" id="PS01124"/>
    </source>
</evidence>
<feature type="modified residue" description="4-aspartylphosphate" evidence="6">
    <location>
        <position position="54"/>
    </location>
</feature>
<evidence type="ECO:0000256" key="5">
    <source>
        <dbReference type="ARBA" id="ARBA00024867"/>
    </source>
</evidence>
<organism evidence="10 11">
    <name type="scientific">Candidatus Enterocloster excrementipullorum</name>
    <dbReference type="NCBI Taxonomy" id="2838559"/>
    <lineage>
        <taxon>Bacteria</taxon>
        <taxon>Bacillati</taxon>
        <taxon>Bacillota</taxon>
        <taxon>Clostridia</taxon>
        <taxon>Lachnospirales</taxon>
        <taxon>Lachnospiraceae</taxon>
        <taxon>Enterocloster</taxon>
    </lineage>
</organism>
<keyword evidence="7" id="KW-0175">Coiled coil</keyword>
<keyword evidence="3" id="KW-0238">DNA-binding</keyword>
<accession>A0A9D2N043</accession>
<evidence type="ECO:0000256" key="2">
    <source>
        <dbReference type="ARBA" id="ARBA00023015"/>
    </source>
</evidence>
<keyword evidence="2" id="KW-0805">Transcription regulation</keyword>
<dbReference type="GO" id="GO:0003700">
    <property type="term" value="F:DNA-binding transcription factor activity"/>
    <property type="evidence" value="ECO:0007669"/>
    <property type="project" value="InterPro"/>
</dbReference>
<dbReference type="SUPFAM" id="SSF52172">
    <property type="entry name" value="CheY-like"/>
    <property type="match status" value="1"/>
</dbReference>
<protein>
    <recommendedName>
        <fullName evidence="1">Stage 0 sporulation protein A homolog</fullName>
    </recommendedName>
</protein>
<name>A0A9D2N043_9FIRM</name>
<dbReference type="InterPro" id="IPR011006">
    <property type="entry name" value="CheY-like_superfamily"/>
</dbReference>
<dbReference type="PRINTS" id="PR00032">
    <property type="entry name" value="HTHARAC"/>
</dbReference>
<evidence type="ECO:0000256" key="7">
    <source>
        <dbReference type="SAM" id="Coils"/>
    </source>
</evidence>
<evidence type="ECO:0000256" key="4">
    <source>
        <dbReference type="ARBA" id="ARBA00023163"/>
    </source>
</evidence>
<dbReference type="EMBL" id="DWWT01000012">
    <property type="protein sequence ID" value="HJC05141.1"/>
    <property type="molecule type" value="Genomic_DNA"/>
</dbReference>
<evidence type="ECO:0000259" key="9">
    <source>
        <dbReference type="PROSITE" id="PS50110"/>
    </source>
</evidence>
<dbReference type="AlphaFoldDB" id="A0A9D2N043"/>
<dbReference type="Gene3D" id="3.40.50.2300">
    <property type="match status" value="1"/>
</dbReference>
<dbReference type="GO" id="GO:0000160">
    <property type="term" value="P:phosphorelay signal transduction system"/>
    <property type="evidence" value="ECO:0007669"/>
    <property type="project" value="InterPro"/>
</dbReference>
<dbReference type="PANTHER" id="PTHR43280:SF2">
    <property type="entry name" value="HTH-TYPE TRANSCRIPTIONAL REGULATOR EXSA"/>
    <property type="match status" value="1"/>
</dbReference>
<dbReference type="Proteomes" id="UP000823910">
    <property type="component" value="Unassembled WGS sequence"/>
</dbReference>
<dbReference type="InterPro" id="IPR020449">
    <property type="entry name" value="Tscrpt_reg_AraC-type_HTH"/>
</dbReference>
<feature type="domain" description="Response regulatory" evidence="9">
    <location>
        <begin position="3"/>
        <end position="119"/>
    </location>
</feature>
<dbReference type="Gene3D" id="1.10.10.60">
    <property type="entry name" value="Homeodomain-like"/>
    <property type="match status" value="2"/>
</dbReference>
<reference evidence="10" key="2">
    <citation type="submission" date="2021-04" db="EMBL/GenBank/DDBJ databases">
        <authorList>
            <person name="Gilroy R."/>
        </authorList>
    </citation>
    <scope>NUCLEOTIDE SEQUENCE</scope>
    <source>
        <strain evidence="10">CHK180-15479</strain>
    </source>
</reference>
<feature type="domain" description="HTH araC/xylS-type" evidence="8">
    <location>
        <begin position="400"/>
        <end position="498"/>
    </location>
</feature>
<evidence type="ECO:0000313" key="10">
    <source>
        <dbReference type="EMBL" id="HJC05141.1"/>
    </source>
</evidence>
<evidence type="ECO:0000256" key="6">
    <source>
        <dbReference type="PROSITE-ProRule" id="PRU00169"/>
    </source>
</evidence>
<dbReference type="PROSITE" id="PS01124">
    <property type="entry name" value="HTH_ARAC_FAMILY_2"/>
    <property type="match status" value="1"/>
</dbReference>
<evidence type="ECO:0000256" key="1">
    <source>
        <dbReference type="ARBA" id="ARBA00018672"/>
    </source>
</evidence>
<dbReference type="GO" id="GO:0043565">
    <property type="term" value="F:sequence-specific DNA binding"/>
    <property type="evidence" value="ECO:0007669"/>
    <property type="project" value="InterPro"/>
</dbReference>
<evidence type="ECO:0000256" key="3">
    <source>
        <dbReference type="ARBA" id="ARBA00023125"/>
    </source>
</evidence>
<comment type="function">
    <text evidence="5">May play the central regulatory role in sporulation. It may be an element of the effector pathway responsible for the activation of sporulation genes in response to nutritional stress. Spo0A may act in concert with spo0H (a sigma factor) to control the expression of some genes that are critical to the sporulation process.</text>
</comment>
<dbReference type="InterPro" id="IPR018060">
    <property type="entry name" value="HTH_AraC"/>
</dbReference>